<accession>A0A563E4H2</accession>
<reference evidence="10 11" key="1">
    <citation type="submission" date="2019-05" db="EMBL/GenBank/DDBJ databases">
        <authorList>
            <person name="Lee S.D."/>
        </authorList>
    </citation>
    <scope>NUCLEOTIDE SEQUENCE [LARGE SCALE GENOMIC DNA]</scope>
    <source>
        <strain evidence="10 11">C5-26</strain>
    </source>
</reference>
<keyword evidence="4" id="KW-0479">Metal-binding</keyword>
<name>A0A563E4H2_9MICO</name>
<keyword evidence="11" id="KW-1185">Reference proteome</keyword>
<gene>
    <name evidence="10" type="ORF">FGL98_08395</name>
</gene>
<keyword evidence="6" id="KW-0460">Magnesium</keyword>
<feature type="domain" description="Nudix hydrolase" evidence="9">
    <location>
        <begin position="28"/>
        <end position="166"/>
    </location>
</feature>
<evidence type="ECO:0000256" key="5">
    <source>
        <dbReference type="ARBA" id="ARBA00022801"/>
    </source>
</evidence>
<evidence type="ECO:0000256" key="2">
    <source>
        <dbReference type="ARBA" id="ARBA00001946"/>
    </source>
</evidence>
<dbReference type="InterPro" id="IPR045121">
    <property type="entry name" value="CoAse"/>
</dbReference>
<evidence type="ECO:0000313" key="10">
    <source>
        <dbReference type="EMBL" id="TWP36774.1"/>
    </source>
</evidence>
<sequence length="204" mass="22524">MTIDPKRLQAQIFSKLAAFDHIELPAGGLRAAAVCVPVAVVEGDPVVWLEERSLTLRAHAGQYALPGGRIDSGETAEHAALRELHEEIGIEASPDQIVGRLDDFASRSGYVITPFVVWVGVLAQPPRCNPAEVAILHEVTMEELDVEPRFITIPESDTPVFQWPFHGQSIHAPTAAILHQFREVVLHGRHTRVAHFEQPAFAWK</sequence>
<keyword evidence="5 8" id="KW-0378">Hydrolase</keyword>
<dbReference type="CDD" id="cd03426">
    <property type="entry name" value="NUDIX_CoAse_Nudt7"/>
    <property type="match status" value="1"/>
</dbReference>
<comment type="similarity">
    <text evidence="3 8">Belongs to the Nudix hydrolase family.</text>
</comment>
<dbReference type="RefSeq" id="WP_146316315.1">
    <property type="nucleotide sequence ID" value="NZ_VCQV01000009.1"/>
</dbReference>
<dbReference type="GO" id="GO:0046872">
    <property type="term" value="F:metal ion binding"/>
    <property type="evidence" value="ECO:0007669"/>
    <property type="project" value="UniProtKB-KW"/>
</dbReference>
<evidence type="ECO:0000256" key="6">
    <source>
        <dbReference type="ARBA" id="ARBA00022842"/>
    </source>
</evidence>
<dbReference type="Pfam" id="PF00293">
    <property type="entry name" value="NUDIX"/>
    <property type="match status" value="1"/>
</dbReference>
<keyword evidence="7" id="KW-0464">Manganese</keyword>
<evidence type="ECO:0000313" key="11">
    <source>
        <dbReference type="Proteomes" id="UP000320244"/>
    </source>
</evidence>
<dbReference type="GO" id="GO:0010945">
    <property type="term" value="F:coenzyme A diphosphatase activity"/>
    <property type="evidence" value="ECO:0007669"/>
    <property type="project" value="InterPro"/>
</dbReference>
<dbReference type="InterPro" id="IPR020476">
    <property type="entry name" value="Nudix_hydrolase"/>
</dbReference>
<dbReference type="PANTHER" id="PTHR12992">
    <property type="entry name" value="NUDIX HYDROLASE"/>
    <property type="match status" value="1"/>
</dbReference>
<evidence type="ECO:0000256" key="4">
    <source>
        <dbReference type="ARBA" id="ARBA00022723"/>
    </source>
</evidence>
<dbReference type="AlphaFoldDB" id="A0A563E4H2"/>
<evidence type="ECO:0000259" key="9">
    <source>
        <dbReference type="PROSITE" id="PS51462"/>
    </source>
</evidence>
<comment type="caution">
    <text evidence="10">The sequence shown here is derived from an EMBL/GenBank/DDBJ whole genome shotgun (WGS) entry which is preliminary data.</text>
</comment>
<protein>
    <submittedName>
        <fullName evidence="10">CoA pyrophosphatase</fullName>
    </submittedName>
</protein>
<dbReference type="InterPro" id="IPR015797">
    <property type="entry name" value="NUDIX_hydrolase-like_dom_sf"/>
</dbReference>
<organism evidence="10 11">
    <name type="scientific">Leekyejoonella antrihumi</name>
    <dbReference type="NCBI Taxonomy" id="1660198"/>
    <lineage>
        <taxon>Bacteria</taxon>
        <taxon>Bacillati</taxon>
        <taxon>Actinomycetota</taxon>
        <taxon>Actinomycetes</taxon>
        <taxon>Micrococcales</taxon>
        <taxon>Dermacoccaceae</taxon>
        <taxon>Leekyejoonella</taxon>
    </lineage>
</organism>
<dbReference type="InterPro" id="IPR020084">
    <property type="entry name" value="NUDIX_hydrolase_CS"/>
</dbReference>
<comment type="cofactor">
    <cofactor evidence="2">
        <name>Mg(2+)</name>
        <dbReference type="ChEBI" id="CHEBI:18420"/>
    </cofactor>
</comment>
<dbReference type="Gene3D" id="3.90.79.10">
    <property type="entry name" value="Nucleoside Triphosphate Pyrophosphohydrolase"/>
    <property type="match status" value="1"/>
</dbReference>
<dbReference type="Proteomes" id="UP000320244">
    <property type="component" value="Unassembled WGS sequence"/>
</dbReference>
<dbReference type="OrthoDB" id="9804442at2"/>
<evidence type="ECO:0000256" key="1">
    <source>
        <dbReference type="ARBA" id="ARBA00001936"/>
    </source>
</evidence>
<evidence type="ECO:0000256" key="8">
    <source>
        <dbReference type="RuleBase" id="RU003476"/>
    </source>
</evidence>
<dbReference type="PRINTS" id="PR00502">
    <property type="entry name" value="NUDIXFAMILY"/>
</dbReference>
<comment type="cofactor">
    <cofactor evidence="1">
        <name>Mn(2+)</name>
        <dbReference type="ChEBI" id="CHEBI:29035"/>
    </cofactor>
</comment>
<proteinExistence type="inferred from homology"/>
<dbReference type="InterPro" id="IPR000086">
    <property type="entry name" value="NUDIX_hydrolase_dom"/>
</dbReference>
<reference evidence="10 11" key="2">
    <citation type="submission" date="2019-08" db="EMBL/GenBank/DDBJ databases">
        <title>Jejuicoccus antrihumi gen. nov., sp. nov., a new member of the family Dermacoccaceae isolated from a cave.</title>
        <authorList>
            <person name="Schumann P."/>
            <person name="Kim I.S."/>
        </authorList>
    </citation>
    <scope>NUCLEOTIDE SEQUENCE [LARGE SCALE GENOMIC DNA]</scope>
    <source>
        <strain evidence="10 11">C5-26</strain>
    </source>
</reference>
<evidence type="ECO:0000256" key="3">
    <source>
        <dbReference type="ARBA" id="ARBA00005582"/>
    </source>
</evidence>
<dbReference type="PROSITE" id="PS51462">
    <property type="entry name" value="NUDIX"/>
    <property type="match status" value="1"/>
</dbReference>
<dbReference type="EMBL" id="VCQV01000009">
    <property type="protein sequence ID" value="TWP36774.1"/>
    <property type="molecule type" value="Genomic_DNA"/>
</dbReference>
<dbReference type="SUPFAM" id="SSF55811">
    <property type="entry name" value="Nudix"/>
    <property type="match status" value="1"/>
</dbReference>
<evidence type="ECO:0000256" key="7">
    <source>
        <dbReference type="ARBA" id="ARBA00023211"/>
    </source>
</evidence>
<dbReference type="PANTHER" id="PTHR12992:SF11">
    <property type="entry name" value="MITOCHONDRIAL COENZYME A DIPHOSPHATASE NUDT8"/>
    <property type="match status" value="1"/>
</dbReference>
<dbReference type="PROSITE" id="PS00893">
    <property type="entry name" value="NUDIX_BOX"/>
    <property type="match status" value="1"/>
</dbReference>